<dbReference type="PROSITE" id="PS00642">
    <property type="entry name" value="COMPLEX1_75K_2"/>
    <property type="match status" value="1"/>
</dbReference>
<evidence type="ECO:0000256" key="6">
    <source>
        <dbReference type="ARBA" id="ARBA00023004"/>
    </source>
</evidence>
<dbReference type="InterPro" id="IPR000283">
    <property type="entry name" value="NADH_UbQ_OxRdtase_75kDa_su_CS"/>
</dbReference>
<evidence type="ECO:0000256" key="2">
    <source>
        <dbReference type="ARBA" id="ARBA00005404"/>
    </source>
</evidence>
<keyword evidence="5 10" id="KW-1278">Translocase</keyword>
<dbReference type="PANTHER" id="PTHR43105:SF13">
    <property type="entry name" value="NADH-UBIQUINONE OXIDOREDUCTASE 75 KDA SUBUNIT, MITOCHONDRIAL"/>
    <property type="match status" value="1"/>
</dbReference>
<keyword evidence="10" id="KW-0874">Quinone</keyword>
<dbReference type="InterPro" id="IPR001041">
    <property type="entry name" value="2Fe-2S_ferredoxin-type"/>
</dbReference>
<proteinExistence type="inferred from homology"/>
<feature type="domain" description="4Fe-4S Mo/W bis-MGD-type" evidence="11">
    <location>
        <begin position="224"/>
        <end position="280"/>
    </location>
</feature>
<accession>A0ABQ4PSX9</accession>
<sequence length="695" mass="74489">MMTKIVVDGHEIDVPGEFTLLQACEAAGAEIPRFCFHERLSIAGNCRMCLVEVKGAPKPVASCAQQVKDQRPGPNGEPPEVITQSAKVKSAREGVLEFLLINHPLDCPICDQGGECDLQDQAVAFGRANSRYDENKRAVEEKNMGPLVKTVMTRCIQCTRCVRFATEVAGVSELGAIGRGEDMEITTYLEQSLTSELSANVVDLCPVGALTSKPYAFNARPWELRKTETVDVMDAVGSNIRVDARGNDVLRVLPRLHEEINEEWLSDKSRHAVDGLRRQRLDQPYLKTKGKLTPVSWPKALEAFASRLQGDAKKIGAIAGDLNEAEGLKAALDLLRGLGVTNTDCRQDGAQIGQSGQRGEYLFNSTIMGIEESDALLIIGSNLRLEAPLINARVRKTWLSGALDLIGVVGENLDLTYGYEHLGVGPSVLVDLAKGKGDFFKRFAAAQRPMIIIGMGVLIRKDGAQVLKLAAEIGMKAKIVRDGWNGWNVVHTAAGRVGGLDLGFLPIEQGLSTQAMLAPGALDTLILLGADEVKAPAGTFVVYIGSHGDAGAQQADLILPAAAYTEKNGTYVSTEGRVQQGLRAVFPKGEAREEWAIFRAVSALLGTPLPYDTLEALRAKMRADCPVLAGLDFAPGASTPLELKRIGLAGDVDHVPFSSPVGDFYLTNPIARASETMAACSASRKAASVAAIAAE</sequence>
<dbReference type="SMART" id="SM00929">
    <property type="entry name" value="NADH-G_4Fe-4S_3"/>
    <property type="match status" value="1"/>
</dbReference>
<dbReference type="SUPFAM" id="SSF54292">
    <property type="entry name" value="2Fe-2S ferredoxin-like"/>
    <property type="match status" value="1"/>
</dbReference>
<keyword evidence="6 10" id="KW-0408">Iron</keyword>
<dbReference type="PANTHER" id="PTHR43105">
    <property type="entry name" value="RESPIRATORY NITRATE REDUCTASE"/>
    <property type="match status" value="1"/>
</dbReference>
<dbReference type="Gene3D" id="3.30.70.20">
    <property type="match status" value="1"/>
</dbReference>
<comment type="cofactor">
    <cofactor evidence="1 10">
        <name>[4Fe-4S] cluster</name>
        <dbReference type="ChEBI" id="CHEBI:49883"/>
    </cofactor>
</comment>
<evidence type="ECO:0000313" key="14">
    <source>
        <dbReference type="Proteomes" id="UP001161064"/>
    </source>
</evidence>
<gene>
    <name evidence="13" type="primary">nuoG</name>
    <name evidence="13" type="ORF">PsB1_0263</name>
</gene>
<dbReference type="Gene3D" id="3.40.50.740">
    <property type="match status" value="1"/>
</dbReference>
<dbReference type="InterPro" id="IPR036010">
    <property type="entry name" value="2Fe-2S_ferredoxin-like_sf"/>
</dbReference>
<keyword evidence="4 10" id="KW-0479">Metal-binding</keyword>
<dbReference type="EC" id="7.1.1.-" evidence="10"/>
<dbReference type="InterPro" id="IPR010228">
    <property type="entry name" value="NADH_UbQ_OxRdtase_Gsu"/>
</dbReference>
<comment type="similarity">
    <text evidence="2 10">Belongs to the complex I 75 kDa subunit family.</text>
</comment>
<evidence type="ECO:0000256" key="7">
    <source>
        <dbReference type="ARBA" id="ARBA00023014"/>
    </source>
</evidence>
<evidence type="ECO:0000259" key="12">
    <source>
        <dbReference type="PROSITE" id="PS51839"/>
    </source>
</evidence>
<reference evidence="13" key="2">
    <citation type="journal article" date="2023" name="ISME Commun">
        <title>Characterization of a bloom-associated alphaproteobacterial lineage, 'Candidatus Phycosocius': insights into freshwater algal-bacterial interactions.</title>
        <authorList>
            <person name="Tanabe Y."/>
            <person name="Yamaguchi H."/>
            <person name="Yoshida M."/>
            <person name="Kai A."/>
            <person name="Okazaki Y."/>
        </authorList>
    </citation>
    <scope>NUCLEOTIDE SEQUENCE</scope>
    <source>
        <strain evidence="13">BOTRYCO-1</strain>
    </source>
</reference>
<dbReference type="SUPFAM" id="SSF54862">
    <property type="entry name" value="4Fe-4S ferredoxins"/>
    <property type="match status" value="1"/>
</dbReference>
<dbReference type="SUPFAM" id="SSF53706">
    <property type="entry name" value="Formate dehydrogenase/DMSO reductase, domains 1-3"/>
    <property type="match status" value="1"/>
</dbReference>
<dbReference type="PROSITE" id="PS00643">
    <property type="entry name" value="COMPLEX1_75K_3"/>
    <property type="match status" value="1"/>
</dbReference>
<dbReference type="Pfam" id="PF10588">
    <property type="entry name" value="NADH-G_4Fe-4S_3"/>
    <property type="match status" value="1"/>
</dbReference>
<dbReference type="Gene3D" id="3.10.20.740">
    <property type="match status" value="1"/>
</dbReference>
<organism evidence="13 14">
    <name type="scientific">Candidatus Phycosocius spiralis</name>
    <dbReference type="NCBI Taxonomy" id="2815099"/>
    <lineage>
        <taxon>Bacteria</taxon>
        <taxon>Pseudomonadati</taxon>
        <taxon>Pseudomonadota</taxon>
        <taxon>Alphaproteobacteria</taxon>
        <taxon>Caulobacterales</taxon>
        <taxon>Caulobacterales incertae sedis</taxon>
        <taxon>Candidatus Phycosocius</taxon>
    </lineage>
</organism>
<protein>
    <recommendedName>
        <fullName evidence="10">NADH-quinone oxidoreductase</fullName>
        <ecNumber evidence="10">7.1.1.-</ecNumber>
    </recommendedName>
</protein>
<keyword evidence="14" id="KW-1185">Reference proteome</keyword>
<comment type="cofactor">
    <cofactor evidence="10">
        <name>[2Fe-2S] cluster</name>
        <dbReference type="ChEBI" id="CHEBI:190135"/>
    </cofactor>
    <text evidence="10">Binds 1 [2Fe-2S] cluster per subunit.</text>
</comment>
<feature type="domain" description="4Fe-4S His(Cys)3-ligated-type" evidence="12">
    <location>
        <begin position="87"/>
        <end position="126"/>
    </location>
</feature>
<evidence type="ECO:0000256" key="3">
    <source>
        <dbReference type="ARBA" id="ARBA00022485"/>
    </source>
</evidence>
<dbReference type="Pfam" id="PF22117">
    <property type="entry name" value="Fer4_Nqo3"/>
    <property type="match status" value="1"/>
</dbReference>
<dbReference type="PROSITE" id="PS51839">
    <property type="entry name" value="4FE4S_HC3"/>
    <property type="match status" value="1"/>
</dbReference>
<evidence type="ECO:0000256" key="1">
    <source>
        <dbReference type="ARBA" id="ARBA00001966"/>
    </source>
</evidence>
<evidence type="ECO:0000256" key="8">
    <source>
        <dbReference type="ARBA" id="ARBA00023027"/>
    </source>
</evidence>
<evidence type="ECO:0000256" key="4">
    <source>
        <dbReference type="ARBA" id="ARBA00022723"/>
    </source>
</evidence>
<dbReference type="InterPro" id="IPR054351">
    <property type="entry name" value="NADH_UbQ_OxRdtase_ferredoxin"/>
</dbReference>
<keyword evidence="3 10" id="KW-0004">4Fe-4S</keyword>
<dbReference type="EMBL" id="BPFZ01000001">
    <property type="protein sequence ID" value="GIU66109.1"/>
    <property type="molecule type" value="Genomic_DNA"/>
</dbReference>
<dbReference type="CDD" id="cd00207">
    <property type="entry name" value="fer2"/>
    <property type="match status" value="1"/>
</dbReference>
<dbReference type="Pfam" id="PF00384">
    <property type="entry name" value="Molybdopterin"/>
    <property type="match status" value="1"/>
</dbReference>
<comment type="function">
    <text evidence="10">NDH-1 shuttles electrons from NADH, via FMN and iron-sulfur (Fe-S) centers, to quinones in the respiratory chain. Couples the redox reaction to proton translocation (for every two electrons transferred, four hydrogen ions are translocated across the cytoplasmic membrane), and thus conserves the redox energy in a proton gradient.</text>
</comment>
<name>A0ABQ4PSX9_9PROT</name>
<dbReference type="InterPro" id="IPR006656">
    <property type="entry name" value="Mopterin_OxRdtase"/>
</dbReference>
<comment type="caution">
    <text evidence="13">The sequence shown here is derived from an EMBL/GenBank/DDBJ whole genome shotgun (WGS) entry which is preliminary data.</text>
</comment>
<dbReference type="InterPro" id="IPR050123">
    <property type="entry name" value="Prok_molybdopt-oxidoreductase"/>
</dbReference>
<dbReference type="InterPro" id="IPR015405">
    <property type="entry name" value="NDUFS1-like_C"/>
</dbReference>
<comment type="catalytic activity">
    <reaction evidence="9 10">
        <text>a quinone + NADH + 5 H(+)(in) = a quinol + NAD(+) + 4 H(+)(out)</text>
        <dbReference type="Rhea" id="RHEA:57888"/>
        <dbReference type="ChEBI" id="CHEBI:15378"/>
        <dbReference type="ChEBI" id="CHEBI:24646"/>
        <dbReference type="ChEBI" id="CHEBI:57540"/>
        <dbReference type="ChEBI" id="CHEBI:57945"/>
        <dbReference type="ChEBI" id="CHEBI:132124"/>
    </reaction>
</comment>
<dbReference type="Gene3D" id="3.30.200.210">
    <property type="match status" value="1"/>
</dbReference>
<reference evidence="13" key="1">
    <citation type="submission" date="2021-05" db="EMBL/GenBank/DDBJ databases">
        <authorList>
            <person name="Tanabe Y."/>
        </authorList>
    </citation>
    <scope>NUCLEOTIDE SEQUENCE</scope>
    <source>
        <strain evidence="13">BOTRYCO-1</strain>
    </source>
</reference>
<dbReference type="NCBIfam" id="TIGR01973">
    <property type="entry name" value="NuoG"/>
    <property type="match status" value="1"/>
</dbReference>
<dbReference type="InterPro" id="IPR019574">
    <property type="entry name" value="NADH_UbQ_OxRdtase_Gsu_4Fe4S-bd"/>
</dbReference>
<dbReference type="Pfam" id="PF22151">
    <property type="entry name" value="Fer4_NDSU1"/>
    <property type="match status" value="1"/>
</dbReference>
<evidence type="ECO:0000256" key="5">
    <source>
        <dbReference type="ARBA" id="ARBA00022967"/>
    </source>
</evidence>
<evidence type="ECO:0000256" key="9">
    <source>
        <dbReference type="ARBA" id="ARBA00047712"/>
    </source>
</evidence>
<keyword evidence="7 10" id="KW-0411">Iron-sulfur</keyword>
<dbReference type="PROSITE" id="PS51669">
    <property type="entry name" value="4FE4S_MOW_BIS_MGD"/>
    <property type="match status" value="1"/>
</dbReference>
<dbReference type="Pfam" id="PF09326">
    <property type="entry name" value="NADH_dhqG_C"/>
    <property type="match status" value="1"/>
</dbReference>
<keyword evidence="10" id="KW-0001">2Fe-2S</keyword>
<dbReference type="InterPro" id="IPR006963">
    <property type="entry name" value="Mopterin_OxRdtase_4Fe-4S_dom"/>
</dbReference>
<evidence type="ECO:0000256" key="10">
    <source>
        <dbReference type="RuleBase" id="RU003525"/>
    </source>
</evidence>
<keyword evidence="8 10" id="KW-0520">NAD</keyword>
<evidence type="ECO:0000313" key="13">
    <source>
        <dbReference type="EMBL" id="GIU66109.1"/>
    </source>
</evidence>
<dbReference type="Pfam" id="PF13510">
    <property type="entry name" value="Fer2_4"/>
    <property type="match status" value="1"/>
</dbReference>
<dbReference type="CDD" id="cd02773">
    <property type="entry name" value="MopB_Res-Cmplx1_Nad11"/>
    <property type="match status" value="1"/>
</dbReference>
<dbReference type="Proteomes" id="UP001161064">
    <property type="component" value="Unassembled WGS sequence"/>
</dbReference>
<evidence type="ECO:0000259" key="11">
    <source>
        <dbReference type="PROSITE" id="PS51669"/>
    </source>
</evidence>